<dbReference type="RefSeq" id="WP_092638957.1">
    <property type="nucleotide sequence ID" value="NZ_FNID01000009.1"/>
</dbReference>
<organism evidence="1 2">
    <name type="scientific">Acetanaerobacterium elongatum</name>
    <dbReference type="NCBI Taxonomy" id="258515"/>
    <lineage>
        <taxon>Bacteria</taxon>
        <taxon>Bacillati</taxon>
        <taxon>Bacillota</taxon>
        <taxon>Clostridia</taxon>
        <taxon>Eubacteriales</taxon>
        <taxon>Oscillospiraceae</taxon>
        <taxon>Acetanaerobacterium</taxon>
    </lineage>
</organism>
<protein>
    <submittedName>
        <fullName evidence="1">Uncharacterized protein</fullName>
    </submittedName>
</protein>
<reference evidence="1 2" key="1">
    <citation type="submission" date="2016-10" db="EMBL/GenBank/DDBJ databases">
        <authorList>
            <person name="de Groot N.N."/>
        </authorList>
    </citation>
    <scope>NUCLEOTIDE SEQUENCE [LARGE SCALE GENOMIC DNA]</scope>
    <source>
        <strain evidence="1 2">CGMCC 1.5012</strain>
    </source>
</reference>
<evidence type="ECO:0000313" key="2">
    <source>
        <dbReference type="Proteomes" id="UP000199182"/>
    </source>
</evidence>
<name>A0A1G9XWH8_9FIRM</name>
<dbReference type="AlphaFoldDB" id="A0A1G9XWH8"/>
<proteinExistence type="predicted"/>
<evidence type="ECO:0000313" key="1">
    <source>
        <dbReference type="EMBL" id="SDN00796.1"/>
    </source>
</evidence>
<dbReference type="EMBL" id="FNID01000009">
    <property type="protein sequence ID" value="SDN00796.1"/>
    <property type="molecule type" value="Genomic_DNA"/>
</dbReference>
<sequence length="76" mass="7906">MSGIKCIAGEQLAYTATTISVALAKVFDLEDINILSSPFCAIGDGLGIIAAQRAACPPDIKTKTNTAASFDKKTDE</sequence>
<dbReference type="Proteomes" id="UP000199182">
    <property type="component" value="Unassembled WGS sequence"/>
</dbReference>
<gene>
    <name evidence="1" type="ORF">SAMN05192585_10959</name>
</gene>
<accession>A0A1G9XWH8</accession>
<dbReference type="OrthoDB" id="2088040at2"/>
<keyword evidence="2" id="KW-1185">Reference proteome</keyword>